<dbReference type="InterPro" id="IPR011460">
    <property type="entry name" value="Lcl_C"/>
</dbReference>
<dbReference type="EMBL" id="JANFWR010000007">
    <property type="protein sequence ID" value="MCW0398737.1"/>
    <property type="molecule type" value="Genomic_DNA"/>
</dbReference>
<accession>A0ABT3DTJ8</accession>
<protein>
    <recommendedName>
        <fullName evidence="1">Lcl C-terminal domain-containing protein</fullName>
    </recommendedName>
</protein>
<comment type="caution">
    <text evidence="2">The sequence shown here is derived from an EMBL/GenBank/DDBJ whole genome shotgun (WGS) entry which is preliminary data.</text>
</comment>
<dbReference type="RefSeq" id="WP_267082281.1">
    <property type="nucleotide sequence ID" value="NZ_CP099530.1"/>
</dbReference>
<reference evidence="2 3" key="1">
    <citation type="submission" date="2022-06" db="EMBL/GenBank/DDBJ databases">
        <title>Dynamics of rice microbiomes reveals core vertical transmitted seed endophytes.</title>
        <authorList>
            <person name="Liao K."/>
            <person name="Zhang X."/>
        </authorList>
    </citation>
    <scope>NUCLEOTIDE SEQUENCE [LARGE SCALE GENOMIC DNA]</scope>
    <source>
        <strain evidence="2 3">YT10-10-1</strain>
    </source>
</reference>
<dbReference type="Proteomes" id="UP001320843">
    <property type="component" value="Unassembled WGS sequence"/>
</dbReference>
<evidence type="ECO:0000313" key="2">
    <source>
        <dbReference type="EMBL" id="MCW0398737.1"/>
    </source>
</evidence>
<name>A0ABT3DTJ8_9XANT</name>
<dbReference type="PANTHER" id="PTHR35812">
    <property type="entry name" value="LIPOPROTEIN"/>
    <property type="match status" value="1"/>
</dbReference>
<gene>
    <name evidence="2" type="ORF">NB700_001293</name>
</gene>
<evidence type="ECO:0000313" key="3">
    <source>
        <dbReference type="Proteomes" id="UP001320843"/>
    </source>
</evidence>
<sequence>MTIITIHTGDTELTIRSVAQPVATLETMPALEEPLYESSARFTKIAADGNRLPEGDTRTDHAAVIDNTTGLMWSARSYGDPGNEDDGISQEHCIERCKQLALLGHKDWRLPTRAELVGLIDDTRHEPAIDTDAFPGVKPQWHWTSTPAAWSSASAWSVHFNGGDVYGSLRGSYGFALAVRRAGQ</sequence>
<organism evidence="2 3">
    <name type="scientific">Xanthomonas sacchari</name>
    <dbReference type="NCBI Taxonomy" id="56458"/>
    <lineage>
        <taxon>Bacteria</taxon>
        <taxon>Pseudomonadati</taxon>
        <taxon>Pseudomonadota</taxon>
        <taxon>Gammaproteobacteria</taxon>
        <taxon>Lysobacterales</taxon>
        <taxon>Lysobacteraceae</taxon>
        <taxon>Xanthomonas</taxon>
    </lineage>
</organism>
<proteinExistence type="predicted"/>
<keyword evidence="3" id="KW-1185">Reference proteome</keyword>
<dbReference type="Pfam" id="PF07603">
    <property type="entry name" value="Lcl_C"/>
    <property type="match status" value="1"/>
</dbReference>
<feature type="domain" description="Lcl C-terminal" evidence="1">
    <location>
        <begin position="63"/>
        <end position="180"/>
    </location>
</feature>
<evidence type="ECO:0000259" key="1">
    <source>
        <dbReference type="Pfam" id="PF07603"/>
    </source>
</evidence>
<dbReference type="PANTHER" id="PTHR35812:SF1">
    <property type="entry name" value="LIPOPROTEIN"/>
    <property type="match status" value="1"/>
</dbReference>